<feature type="domain" description="Pterin-binding" evidence="13">
    <location>
        <begin position="33"/>
        <end position="290"/>
    </location>
</feature>
<comment type="catalytic activity">
    <reaction evidence="1">
        <text>(7,8-dihydropterin-6-yl)methyl diphosphate + 4-aminobenzoate = 7,8-dihydropteroate + diphosphate</text>
        <dbReference type="Rhea" id="RHEA:19949"/>
        <dbReference type="ChEBI" id="CHEBI:17836"/>
        <dbReference type="ChEBI" id="CHEBI:17839"/>
        <dbReference type="ChEBI" id="CHEBI:33019"/>
        <dbReference type="ChEBI" id="CHEBI:72950"/>
        <dbReference type="EC" id="2.5.1.15"/>
    </reaction>
</comment>
<comment type="cofactor">
    <cofactor evidence="2 12">
        <name>Mg(2+)</name>
        <dbReference type="ChEBI" id="CHEBI:18420"/>
    </cofactor>
</comment>
<dbReference type="Gene3D" id="3.20.20.20">
    <property type="entry name" value="Dihydropteroate synthase-like"/>
    <property type="match status" value="1"/>
</dbReference>
<keyword evidence="8 12" id="KW-0479">Metal-binding</keyword>
<dbReference type="NCBIfam" id="TIGR01496">
    <property type="entry name" value="DHPS"/>
    <property type="match status" value="1"/>
</dbReference>
<evidence type="ECO:0000256" key="5">
    <source>
        <dbReference type="ARBA" id="ARBA00012458"/>
    </source>
</evidence>
<dbReference type="SUPFAM" id="SSF51717">
    <property type="entry name" value="Dihydropteroate synthetase-like"/>
    <property type="match status" value="1"/>
</dbReference>
<keyword evidence="9 12" id="KW-0460">Magnesium</keyword>
<dbReference type="InterPro" id="IPR006390">
    <property type="entry name" value="DHP_synth_dom"/>
</dbReference>
<organism evidence="14 15">
    <name type="scientific">Kocuria palustris PEL</name>
    <dbReference type="NCBI Taxonomy" id="1236550"/>
    <lineage>
        <taxon>Bacteria</taxon>
        <taxon>Bacillati</taxon>
        <taxon>Actinomycetota</taxon>
        <taxon>Actinomycetes</taxon>
        <taxon>Micrococcales</taxon>
        <taxon>Micrococcaceae</taxon>
        <taxon>Kocuria</taxon>
    </lineage>
</organism>
<dbReference type="Pfam" id="PF00809">
    <property type="entry name" value="Pterin_bind"/>
    <property type="match status" value="1"/>
</dbReference>
<dbReference type="InterPro" id="IPR011005">
    <property type="entry name" value="Dihydropteroate_synth-like_sf"/>
</dbReference>
<dbReference type="EMBL" id="ANHZ02000003">
    <property type="protein sequence ID" value="EME37493.1"/>
    <property type="molecule type" value="Genomic_DNA"/>
</dbReference>
<evidence type="ECO:0000313" key="15">
    <source>
        <dbReference type="Proteomes" id="UP000009877"/>
    </source>
</evidence>
<dbReference type="PROSITE" id="PS00792">
    <property type="entry name" value="DHPS_1"/>
    <property type="match status" value="1"/>
</dbReference>
<keyword evidence="10 12" id="KW-0289">Folate biosynthesis</keyword>
<keyword evidence="15" id="KW-1185">Reference proteome</keyword>
<evidence type="ECO:0000313" key="14">
    <source>
        <dbReference type="EMBL" id="EME37493.1"/>
    </source>
</evidence>
<comment type="function">
    <text evidence="12">Catalyzes the condensation of para-aminobenzoate (pABA) with 6-hydroxymethyl-7,8-dihydropterin diphosphate (DHPt-PP) to form 7,8-dihydropteroate (H2Pte), the immediate precursor of folate derivatives.</text>
</comment>
<sequence length="305" mass="32221">MQPTPPEAVAPQPAAVRRELGWGDWAGLPSGRTLVMGILNVTPDSFSDGGRHDSHRAAIAHGHELASQGADLIDVGGESTRPGSQRVDPEEERRRILPVIRELSDAGIVLSVDTFNPSTAEAALDAGAHCVNDVSGVAVRDGMVPLVAERQAPYICMHSRGTPGTMDSLAVYDDLVGDVLREIHEVAQRFLDAGLDPSKLVLDPGLGFAKGGRQDWQLLEALPRFVATGYPILVAASRKRFIGHLLGNGTEPRPADQRDIATAAISALSADRGAWAVRVHDVASSVDALAVAGAWNRPVGKEGIA</sequence>
<comment type="pathway">
    <text evidence="3 12">Cofactor biosynthesis; tetrahydrofolate biosynthesis; 7,8-dihydrofolate from 2-amino-4-hydroxy-6-hydroxymethyl-7,8-dihydropteridine diphosphate and 4-aminobenzoate: step 1/2.</text>
</comment>
<dbReference type="AlphaFoldDB" id="M2XXF8"/>
<dbReference type="InterPro" id="IPR045031">
    <property type="entry name" value="DHP_synth-like"/>
</dbReference>
<evidence type="ECO:0000256" key="11">
    <source>
        <dbReference type="ARBA" id="ARBA00030193"/>
    </source>
</evidence>
<dbReference type="EC" id="2.5.1.15" evidence="5 12"/>
<evidence type="ECO:0000256" key="4">
    <source>
        <dbReference type="ARBA" id="ARBA00009503"/>
    </source>
</evidence>
<comment type="similarity">
    <text evidence="4 12">Belongs to the DHPS family.</text>
</comment>
<evidence type="ECO:0000259" key="13">
    <source>
        <dbReference type="PROSITE" id="PS50972"/>
    </source>
</evidence>
<comment type="caution">
    <text evidence="14">The sequence shown here is derived from an EMBL/GenBank/DDBJ whole genome shotgun (WGS) entry which is preliminary data.</text>
</comment>
<dbReference type="CDD" id="cd00739">
    <property type="entry name" value="DHPS"/>
    <property type="match status" value="1"/>
</dbReference>
<dbReference type="RefSeq" id="WP_006213601.1">
    <property type="nucleotide sequence ID" value="NZ_ANHZ02000003.1"/>
</dbReference>
<evidence type="ECO:0000256" key="3">
    <source>
        <dbReference type="ARBA" id="ARBA00004763"/>
    </source>
</evidence>
<dbReference type="UniPathway" id="UPA00077">
    <property type="reaction ID" value="UER00156"/>
</dbReference>
<dbReference type="GO" id="GO:0005829">
    <property type="term" value="C:cytosol"/>
    <property type="evidence" value="ECO:0007669"/>
    <property type="project" value="TreeGrafter"/>
</dbReference>
<reference evidence="14 15" key="1">
    <citation type="journal article" date="2014" name="Genome Announc.">
        <title>Draft Genome Sequence of Kocuria palustris PEL.</title>
        <authorList>
            <person name="Sharma G."/>
            <person name="Khatri I."/>
            <person name="Subramanian S."/>
        </authorList>
    </citation>
    <scope>NUCLEOTIDE SEQUENCE [LARGE SCALE GENOMIC DNA]</scope>
    <source>
        <strain evidence="14 15">PEL</strain>
    </source>
</reference>
<evidence type="ECO:0000256" key="1">
    <source>
        <dbReference type="ARBA" id="ARBA00000012"/>
    </source>
</evidence>
<dbReference type="GO" id="GO:0004156">
    <property type="term" value="F:dihydropteroate synthase activity"/>
    <property type="evidence" value="ECO:0007669"/>
    <property type="project" value="UniProtKB-EC"/>
</dbReference>
<accession>M2XXF8</accession>
<evidence type="ECO:0000256" key="10">
    <source>
        <dbReference type="ARBA" id="ARBA00022909"/>
    </source>
</evidence>
<evidence type="ECO:0000256" key="12">
    <source>
        <dbReference type="RuleBase" id="RU361205"/>
    </source>
</evidence>
<evidence type="ECO:0000256" key="8">
    <source>
        <dbReference type="ARBA" id="ARBA00022723"/>
    </source>
</evidence>
<protein>
    <recommendedName>
        <fullName evidence="6 12">Dihydropteroate synthase</fullName>
        <shortName evidence="12">DHPS</shortName>
        <ecNumber evidence="5 12">2.5.1.15</ecNumber>
    </recommendedName>
    <alternativeName>
        <fullName evidence="11 12">Dihydropteroate pyrophosphorylase</fullName>
    </alternativeName>
</protein>
<gene>
    <name evidence="14" type="ORF">C884_01544</name>
</gene>
<dbReference type="STRING" id="71999.KPaMU14_01555"/>
<dbReference type="PROSITE" id="PS00793">
    <property type="entry name" value="DHPS_2"/>
    <property type="match status" value="1"/>
</dbReference>
<dbReference type="FunFam" id="3.20.20.20:FF:000006">
    <property type="entry name" value="Dihydropteroate synthase"/>
    <property type="match status" value="1"/>
</dbReference>
<proteinExistence type="inferred from homology"/>
<dbReference type="PANTHER" id="PTHR20941:SF1">
    <property type="entry name" value="FOLIC ACID SYNTHESIS PROTEIN FOL1"/>
    <property type="match status" value="1"/>
</dbReference>
<dbReference type="PROSITE" id="PS50972">
    <property type="entry name" value="PTERIN_BINDING"/>
    <property type="match status" value="1"/>
</dbReference>
<dbReference type="Proteomes" id="UP000009877">
    <property type="component" value="Unassembled WGS sequence"/>
</dbReference>
<evidence type="ECO:0000256" key="9">
    <source>
        <dbReference type="ARBA" id="ARBA00022842"/>
    </source>
</evidence>
<dbReference type="GO" id="GO:0046656">
    <property type="term" value="P:folic acid biosynthetic process"/>
    <property type="evidence" value="ECO:0007669"/>
    <property type="project" value="UniProtKB-KW"/>
</dbReference>
<evidence type="ECO:0000256" key="6">
    <source>
        <dbReference type="ARBA" id="ARBA00016919"/>
    </source>
</evidence>
<dbReference type="GO" id="GO:0046654">
    <property type="term" value="P:tetrahydrofolate biosynthetic process"/>
    <property type="evidence" value="ECO:0007669"/>
    <property type="project" value="UniProtKB-UniPathway"/>
</dbReference>
<dbReference type="GO" id="GO:0046872">
    <property type="term" value="F:metal ion binding"/>
    <property type="evidence" value="ECO:0007669"/>
    <property type="project" value="UniProtKB-KW"/>
</dbReference>
<dbReference type="InterPro" id="IPR000489">
    <property type="entry name" value="Pterin-binding_dom"/>
</dbReference>
<keyword evidence="7 12" id="KW-0808">Transferase</keyword>
<dbReference type="PANTHER" id="PTHR20941">
    <property type="entry name" value="FOLATE SYNTHESIS PROTEINS"/>
    <property type="match status" value="1"/>
</dbReference>
<evidence type="ECO:0000256" key="7">
    <source>
        <dbReference type="ARBA" id="ARBA00022679"/>
    </source>
</evidence>
<evidence type="ECO:0000256" key="2">
    <source>
        <dbReference type="ARBA" id="ARBA00001946"/>
    </source>
</evidence>
<name>M2XXF8_9MICC</name>